<protein>
    <recommendedName>
        <fullName evidence="7">GRIP domain-containing protein</fullName>
    </recommendedName>
</protein>
<evidence type="ECO:0000256" key="3">
    <source>
        <dbReference type="ARBA" id="ARBA00022490"/>
    </source>
</evidence>
<dbReference type="InterPro" id="IPR000237">
    <property type="entry name" value="GRIP_dom"/>
</dbReference>
<evidence type="ECO:0000256" key="2">
    <source>
        <dbReference type="ARBA" id="ARBA00004496"/>
    </source>
</evidence>
<dbReference type="GO" id="GO:0012505">
    <property type="term" value="C:endomembrane system"/>
    <property type="evidence" value="ECO:0007669"/>
    <property type="project" value="UniProtKB-SubCell"/>
</dbReference>
<accession>A0ABD0ZF73</accession>
<feature type="coiled-coil region" evidence="6">
    <location>
        <begin position="39"/>
        <end position="134"/>
    </location>
</feature>
<dbReference type="GO" id="GO:0005737">
    <property type="term" value="C:cytoplasm"/>
    <property type="evidence" value="ECO:0007669"/>
    <property type="project" value="UniProtKB-SubCell"/>
</dbReference>
<dbReference type="Proteomes" id="UP001558652">
    <property type="component" value="Unassembled WGS sequence"/>
</dbReference>
<gene>
    <name evidence="8" type="ORF">AAG570_008781</name>
</gene>
<feature type="domain" description="GRIP" evidence="7">
    <location>
        <begin position="262"/>
        <end position="312"/>
    </location>
</feature>
<evidence type="ECO:0000259" key="7">
    <source>
        <dbReference type="PROSITE" id="PS50913"/>
    </source>
</evidence>
<keyword evidence="5" id="KW-0472">Membrane</keyword>
<evidence type="ECO:0000313" key="9">
    <source>
        <dbReference type="Proteomes" id="UP001558652"/>
    </source>
</evidence>
<dbReference type="Gene3D" id="1.10.220.60">
    <property type="entry name" value="GRIP domain"/>
    <property type="match status" value="1"/>
</dbReference>
<evidence type="ECO:0000256" key="6">
    <source>
        <dbReference type="SAM" id="Coils"/>
    </source>
</evidence>
<dbReference type="EMBL" id="JBFDAA010000003">
    <property type="protein sequence ID" value="KAL1138719.1"/>
    <property type="molecule type" value="Genomic_DNA"/>
</dbReference>
<comment type="caution">
    <text evidence="8">The sequence shown here is derived from an EMBL/GenBank/DDBJ whole genome shotgun (WGS) entry which is preliminary data.</text>
</comment>
<keyword evidence="4 6" id="KW-0175">Coiled coil</keyword>
<sequence length="331" mass="37543">MASKRRNMFQKNKTQETTENAIVLESLTSMGDGDENRLHAVCQKEYDTLKQEFDNYRKQFLAQQLPSPRLEREMPAEIESYKSQVTSLKERIRSLHDQIEILGREHEEELKIQNKALVNERTKYRERLNALESDWRERTASLECELGKQRERAIALVKEKDQEIATLRESFHHILPTRLSSGDCDLEFADGKGPTPGGGGSLLYYRQEVARRDVELSRLRKEKHVLEGQLRGAKESISSLTAKQEEVKEALRLQVERFQRCQSRDGANLEYLKNVVLSYLLSDDPGSKGHMLNAIATVLGFGPADRERLANHGGGVASVAAAVTGPTKTTH</sequence>
<dbReference type="PANTHER" id="PTHR23157">
    <property type="entry name" value="GRIP AND COILED-COIL DOMAIN-CONTAINING PROTEIN 1"/>
    <property type="match status" value="1"/>
</dbReference>
<comment type="subcellular location">
    <subcellularLocation>
        <location evidence="2">Cytoplasm</location>
    </subcellularLocation>
    <subcellularLocation>
        <location evidence="1">Endomembrane system</location>
        <topology evidence="1">Peripheral membrane protein</topology>
    </subcellularLocation>
</comment>
<evidence type="ECO:0000256" key="1">
    <source>
        <dbReference type="ARBA" id="ARBA00004184"/>
    </source>
</evidence>
<dbReference type="PANTHER" id="PTHR23157:SF25">
    <property type="entry name" value="GRIP AND COILED-COIL DOMAIN-CONTAINING PROTEIN 1"/>
    <property type="match status" value="1"/>
</dbReference>
<keyword evidence="9" id="KW-1185">Reference proteome</keyword>
<name>A0ABD0ZF73_9HEMI</name>
<dbReference type="Pfam" id="PF01465">
    <property type="entry name" value="GRIP"/>
    <property type="match status" value="1"/>
</dbReference>
<evidence type="ECO:0000313" key="8">
    <source>
        <dbReference type="EMBL" id="KAL1138719.1"/>
    </source>
</evidence>
<keyword evidence="3" id="KW-0963">Cytoplasm</keyword>
<organism evidence="8 9">
    <name type="scientific">Ranatra chinensis</name>
    <dbReference type="NCBI Taxonomy" id="642074"/>
    <lineage>
        <taxon>Eukaryota</taxon>
        <taxon>Metazoa</taxon>
        <taxon>Ecdysozoa</taxon>
        <taxon>Arthropoda</taxon>
        <taxon>Hexapoda</taxon>
        <taxon>Insecta</taxon>
        <taxon>Pterygota</taxon>
        <taxon>Neoptera</taxon>
        <taxon>Paraneoptera</taxon>
        <taxon>Hemiptera</taxon>
        <taxon>Heteroptera</taxon>
        <taxon>Panheteroptera</taxon>
        <taxon>Nepomorpha</taxon>
        <taxon>Nepidae</taxon>
        <taxon>Ranatrinae</taxon>
        <taxon>Ranatra</taxon>
    </lineage>
</organism>
<proteinExistence type="predicted"/>
<reference evidence="8 9" key="1">
    <citation type="submission" date="2024-07" db="EMBL/GenBank/DDBJ databases">
        <title>Chromosome-level genome assembly of the water stick insect Ranatra chinensis (Heteroptera: Nepidae).</title>
        <authorList>
            <person name="Liu X."/>
        </authorList>
    </citation>
    <scope>NUCLEOTIDE SEQUENCE [LARGE SCALE GENOMIC DNA]</scope>
    <source>
        <strain evidence="8">Cailab_2021Rc</strain>
        <tissue evidence="8">Muscle</tissue>
    </source>
</reference>
<dbReference type="PROSITE" id="PS50913">
    <property type="entry name" value="GRIP"/>
    <property type="match status" value="1"/>
</dbReference>
<dbReference type="InterPro" id="IPR051952">
    <property type="entry name" value="Golgi-autophagy_related"/>
</dbReference>
<dbReference type="AlphaFoldDB" id="A0ABD0ZF73"/>
<dbReference type="SMART" id="SM00755">
    <property type="entry name" value="Grip"/>
    <property type="match status" value="1"/>
</dbReference>
<evidence type="ECO:0000256" key="4">
    <source>
        <dbReference type="ARBA" id="ARBA00023054"/>
    </source>
</evidence>
<evidence type="ECO:0000256" key="5">
    <source>
        <dbReference type="ARBA" id="ARBA00023136"/>
    </source>
</evidence>